<feature type="domain" description="DUF4180" evidence="2">
    <location>
        <begin position="209"/>
        <end position="317"/>
    </location>
</feature>
<proteinExistence type="predicted"/>
<keyword evidence="3" id="KW-0238">DNA-binding</keyword>
<dbReference type="Pfam" id="PF03551">
    <property type="entry name" value="PadR"/>
    <property type="match status" value="1"/>
</dbReference>
<dbReference type="PANTHER" id="PTHR43252:SF6">
    <property type="entry name" value="NEGATIVE TRANSCRIPTION REGULATOR PADR"/>
    <property type="match status" value="1"/>
</dbReference>
<dbReference type="GO" id="GO:0003677">
    <property type="term" value="F:DNA binding"/>
    <property type="evidence" value="ECO:0007669"/>
    <property type="project" value="UniProtKB-KW"/>
</dbReference>
<dbReference type="AlphaFoldDB" id="A0A369BFM1"/>
<protein>
    <submittedName>
        <fullName evidence="3">DNA-binding PadR family transcriptional regulator</fullName>
    </submittedName>
</protein>
<dbReference type="Gene3D" id="1.10.10.10">
    <property type="entry name" value="Winged helix-like DNA-binding domain superfamily/Winged helix DNA-binding domain"/>
    <property type="match status" value="1"/>
</dbReference>
<evidence type="ECO:0000259" key="2">
    <source>
        <dbReference type="Pfam" id="PF13788"/>
    </source>
</evidence>
<reference evidence="3 4" key="1">
    <citation type="submission" date="2018-07" db="EMBL/GenBank/DDBJ databases">
        <title>Genomic Encyclopedia of Type Strains, Phase IV (KMG-IV): sequencing the most valuable type-strain genomes for metagenomic binning, comparative biology and taxonomic classification.</title>
        <authorList>
            <person name="Goeker M."/>
        </authorList>
    </citation>
    <scope>NUCLEOTIDE SEQUENCE [LARGE SCALE GENOMIC DNA]</scope>
    <source>
        <strain evidence="3 4">DSM 27016</strain>
    </source>
</reference>
<dbReference type="EMBL" id="QPJT01000003">
    <property type="protein sequence ID" value="RCX19408.1"/>
    <property type="molecule type" value="Genomic_DNA"/>
</dbReference>
<dbReference type="InterPro" id="IPR036390">
    <property type="entry name" value="WH_DNA-bd_sf"/>
</dbReference>
<sequence length="319" mass="36289">MSLNHVILGLLSREPMTGYQLKKMIQSTPFMYWSGNNNQIYKAFVELLDEGFVTKEVQHQEGSPSKNIYTITDDGMKEFKQWLLSVTDAPAFKKQLLIKLALADGLNRNDLENILESYTEVVKTQIILSEREIHQCCFAGQQSFGESLFIDLIRENVLSFYSSELEWIQRVRELISEIPNSKDNEAEAVSQNKKEKEESTMSYKIMEAQGKRYIYLTSDSPLILREQDAIDIISLCAEHSTNAVVLDGDSLSDDFVRLRTGLAGTILQKFENYNIKAAVTLKGGQHFPARFEEMLSEHSTGNTFRIFTGLDDAVSWLLA</sequence>
<evidence type="ECO:0000313" key="4">
    <source>
        <dbReference type="Proteomes" id="UP000253034"/>
    </source>
</evidence>
<evidence type="ECO:0000313" key="3">
    <source>
        <dbReference type="EMBL" id="RCX19408.1"/>
    </source>
</evidence>
<keyword evidence="4" id="KW-1185">Reference proteome</keyword>
<accession>A0A369BFM1</accession>
<dbReference type="PANTHER" id="PTHR43252">
    <property type="entry name" value="TRANSCRIPTIONAL REGULATOR YQJI"/>
    <property type="match status" value="1"/>
</dbReference>
<dbReference type="InterPro" id="IPR005149">
    <property type="entry name" value="Tscrpt_reg_PadR_N"/>
</dbReference>
<gene>
    <name evidence="3" type="ORF">DFR58_103153</name>
</gene>
<feature type="domain" description="Transcription regulator PadR N-terminal" evidence="1">
    <location>
        <begin position="7"/>
        <end position="80"/>
    </location>
</feature>
<evidence type="ECO:0000259" key="1">
    <source>
        <dbReference type="Pfam" id="PF03551"/>
    </source>
</evidence>
<dbReference type="RefSeq" id="WP_242987381.1">
    <property type="nucleotide sequence ID" value="NZ_QPJT01000003.1"/>
</dbReference>
<name>A0A369BFM1_9FIRM</name>
<dbReference type="InterPro" id="IPR036388">
    <property type="entry name" value="WH-like_DNA-bd_sf"/>
</dbReference>
<organism evidence="3 4">
    <name type="scientific">Anaerobacterium chartisolvens</name>
    <dbReference type="NCBI Taxonomy" id="1297424"/>
    <lineage>
        <taxon>Bacteria</taxon>
        <taxon>Bacillati</taxon>
        <taxon>Bacillota</taxon>
        <taxon>Clostridia</taxon>
        <taxon>Eubacteriales</taxon>
        <taxon>Oscillospiraceae</taxon>
        <taxon>Anaerobacterium</taxon>
    </lineage>
</organism>
<dbReference type="SUPFAM" id="SSF46785">
    <property type="entry name" value="Winged helix' DNA-binding domain"/>
    <property type="match status" value="1"/>
</dbReference>
<dbReference type="Proteomes" id="UP000253034">
    <property type="component" value="Unassembled WGS sequence"/>
</dbReference>
<comment type="caution">
    <text evidence="3">The sequence shown here is derived from an EMBL/GenBank/DDBJ whole genome shotgun (WGS) entry which is preliminary data.</text>
</comment>
<dbReference type="Pfam" id="PF13788">
    <property type="entry name" value="DUF4180"/>
    <property type="match status" value="1"/>
</dbReference>
<dbReference type="InterPro" id="IPR025438">
    <property type="entry name" value="DUF4180"/>
</dbReference>